<proteinExistence type="predicted"/>
<dbReference type="InterPro" id="IPR002110">
    <property type="entry name" value="Ankyrin_rpt"/>
</dbReference>
<dbReference type="Pfam" id="PF02493">
    <property type="entry name" value="MORN"/>
    <property type="match status" value="4"/>
</dbReference>
<evidence type="ECO:0008006" key="5">
    <source>
        <dbReference type="Google" id="ProtNLM"/>
    </source>
</evidence>
<feature type="region of interest" description="Disordered" evidence="2">
    <location>
        <begin position="661"/>
        <end position="684"/>
    </location>
</feature>
<evidence type="ECO:0000256" key="1">
    <source>
        <dbReference type="ARBA" id="ARBA00022737"/>
    </source>
</evidence>
<dbReference type="SUPFAM" id="SSF48403">
    <property type="entry name" value="Ankyrin repeat"/>
    <property type="match status" value="2"/>
</dbReference>
<dbReference type="Gene3D" id="1.25.40.20">
    <property type="entry name" value="Ankyrin repeat-containing domain"/>
    <property type="match status" value="2"/>
</dbReference>
<dbReference type="Proteomes" id="UP000822476">
    <property type="component" value="Unassembled WGS sequence"/>
</dbReference>
<comment type="caution">
    <text evidence="3">The sequence shown here is derived from an EMBL/GenBank/DDBJ whole genome shotgun (WGS) entry which is preliminary data.</text>
</comment>
<gene>
    <name evidence="3" type="ORF">EG68_07286</name>
</gene>
<dbReference type="SUPFAM" id="SSF82185">
    <property type="entry name" value="Histone H3 K4-specific methyltransferase SET7/9 N-terminal domain"/>
    <property type="match status" value="1"/>
</dbReference>
<organism evidence="3 4">
    <name type="scientific">Paragonimus skrjabini miyazakii</name>
    <dbReference type="NCBI Taxonomy" id="59628"/>
    <lineage>
        <taxon>Eukaryota</taxon>
        <taxon>Metazoa</taxon>
        <taxon>Spiralia</taxon>
        <taxon>Lophotrochozoa</taxon>
        <taxon>Platyhelminthes</taxon>
        <taxon>Trematoda</taxon>
        <taxon>Digenea</taxon>
        <taxon>Plagiorchiida</taxon>
        <taxon>Troglotremata</taxon>
        <taxon>Troglotrematidae</taxon>
        <taxon>Paragonimus</taxon>
    </lineage>
</organism>
<dbReference type="AlphaFoldDB" id="A0A8S9YN39"/>
<dbReference type="InterPro" id="IPR036770">
    <property type="entry name" value="Ankyrin_rpt-contain_sf"/>
</dbReference>
<dbReference type="InterPro" id="IPR053064">
    <property type="entry name" value="Ankyrin-MYND_domain-protein"/>
</dbReference>
<keyword evidence="4" id="KW-1185">Reference proteome</keyword>
<evidence type="ECO:0000313" key="4">
    <source>
        <dbReference type="Proteomes" id="UP000822476"/>
    </source>
</evidence>
<dbReference type="Gene3D" id="2.20.110.10">
    <property type="entry name" value="Histone H3 K4-specific methyltransferase SET7/9 N-terminal domain"/>
    <property type="match status" value="1"/>
</dbReference>
<dbReference type="InterPro" id="IPR003409">
    <property type="entry name" value="MORN"/>
</dbReference>
<dbReference type="EMBL" id="JTDE01003335">
    <property type="protein sequence ID" value="KAF7256174.1"/>
    <property type="molecule type" value="Genomic_DNA"/>
</dbReference>
<dbReference type="SMART" id="SM00248">
    <property type="entry name" value="ANK"/>
    <property type="match status" value="3"/>
</dbReference>
<accession>A0A8S9YN39</accession>
<protein>
    <recommendedName>
        <fullName evidence="5">Ankyrin repeat and MYND domain-containing protein 1</fullName>
    </recommendedName>
</protein>
<dbReference type="Pfam" id="PF00023">
    <property type="entry name" value="Ank"/>
    <property type="match status" value="1"/>
</dbReference>
<dbReference type="PANTHER" id="PTHR15897:SF2">
    <property type="entry name" value="ANKYRIN REPEAT AND MYND DOMAIN-CONTAINING PROTEIN 1"/>
    <property type="match status" value="1"/>
</dbReference>
<sequence length="1040" mass="118158">MAVHIERHIVEMTAKKQRAQQDVTFYHSGHTYCGQLKNGQRTGYGEFRLFCGYNEKSEKQNAGCQQWMNGDRYAGDFVNDRRNGWGFYTAYSGETFEGTFFEDRRHGYGVNKWPDGSSYFGTFFLDKRSGYGVMTYADGAVFEGFFDNDNPEGPGIFMSSSDYNQVIDVGYWCSGRLVRLLYPVNNNRKFSWTTEFPEYSFYSSVKGEFGKQPLNCTTPMYNTHTQRIDSVLKTSPSDQRAEEQKPICIIQDIKQDKYSLRDWLFKDLPTQLHVWDARSTLFDHFLVDLFFRRLLHCKPPITDSEWPTYLTDAILNIIPQIRQCLRDRSDVMISPEAPTTGVLVEACTVQSAETNSEAESTTNWATCDGFLAPVRSKKSLKSNKQEKDPPIEFERMHAIDINVMRHHQVRQLRLMQKFVRQAFANWNQRRGHSASSTDRLIPQTVVPSLDWTGLWRSRLKTTRRGVKRASFSVGLHEQRANTFLTNCQVGSVENIKTLLLSDPIIGVKHVTLDPNVADQYGCFGLLWAVLAWNEQLVNLLLDFGANVNQVTDEGLCALSACLLYYYRAIEKLSGGLEGKDGAVKPHIRIYRPRCQSEDSSSTLSARSDGLCERTFVFRTEITMFLSDKSPESEKEQQQKAKIAQMQRLYTSRPQIVESLRTKSNVTSAKEQDVNSEVSPEPLPVKSKLPSFQRFTDCLTRLTKQFQDNLTHTGPITQKTREFSLPERISSPSMTDRTSSPLLNCHEELPPNLEETQLTKVEKLTSEENAVPFSRRSLYDHPIQPITAPYLDVSASELAENTFFLAKRSISPATLSRTGHESGDRISDSLEMNAESNSAVQRRAVLIAQKNQIVRMIDLLLRRGADPNAANQPLPCIFMAVQMEDVAMVERLLKHGADANACLRIKSQIEQKHNLYSKQPRRNTKLMDSNEVVDRQEEGRVNTTEDPIIPSLDGLVPLHYAALLPGEVGVQIVQLLCNAAANPNHQATEDDSFTIRVNMNSRTEEPTKTEFIKSTPGTVVSFSNDFSFFLLHNHASLKHRL</sequence>
<evidence type="ECO:0000256" key="2">
    <source>
        <dbReference type="SAM" id="MobiDB-lite"/>
    </source>
</evidence>
<feature type="region of interest" description="Disordered" evidence="2">
    <location>
        <begin position="917"/>
        <end position="944"/>
    </location>
</feature>
<dbReference type="OrthoDB" id="48314at2759"/>
<dbReference type="SMART" id="SM00698">
    <property type="entry name" value="MORN"/>
    <property type="match status" value="5"/>
</dbReference>
<dbReference type="PANTHER" id="PTHR15897">
    <property type="entry name" value="ANKYRIN REPEAT AND MYND DOMAIN PROTEIN 1"/>
    <property type="match status" value="1"/>
</dbReference>
<keyword evidence="1" id="KW-0677">Repeat</keyword>
<name>A0A8S9YN39_9TREM</name>
<evidence type="ECO:0000313" key="3">
    <source>
        <dbReference type="EMBL" id="KAF7256174.1"/>
    </source>
</evidence>
<reference evidence="3" key="1">
    <citation type="submission" date="2019-07" db="EMBL/GenBank/DDBJ databases">
        <title>Annotation for the trematode Paragonimus miyazaki's.</title>
        <authorList>
            <person name="Choi Y.-J."/>
        </authorList>
    </citation>
    <scope>NUCLEOTIDE SEQUENCE</scope>
    <source>
        <strain evidence="3">Japan</strain>
    </source>
</reference>